<dbReference type="RefSeq" id="WP_229508213.1">
    <property type="nucleotide sequence ID" value="NZ_JNHM01000129.1"/>
</dbReference>
<feature type="compositionally biased region" description="Polar residues" evidence="1">
    <location>
        <begin position="1"/>
        <end position="13"/>
    </location>
</feature>
<keyword evidence="2" id="KW-0812">Transmembrane</keyword>
<evidence type="ECO:0000313" key="3">
    <source>
        <dbReference type="EMBL" id="KDS46125.1"/>
    </source>
</evidence>
<feature type="transmembrane region" description="Helical" evidence="2">
    <location>
        <begin position="61"/>
        <end position="84"/>
    </location>
</feature>
<feature type="compositionally biased region" description="Basic and acidic residues" evidence="1">
    <location>
        <begin position="14"/>
        <end position="24"/>
    </location>
</feature>
<evidence type="ECO:0000256" key="2">
    <source>
        <dbReference type="SAM" id="Phobius"/>
    </source>
</evidence>
<reference evidence="3 4" key="1">
    <citation type="submission" date="2014-04" db="EMBL/GenBank/DDBJ databases">
        <authorList>
            <person name="Sears C."/>
            <person name="Carroll K."/>
            <person name="Sack B.R."/>
            <person name="Qadri F."/>
            <person name="Myers L.L."/>
            <person name="Chung G.-T."/>
            <person name="Escheverria P."/>
            <person name="Fraser C.M."/>
            <person name="Sadzewicz L."/>
            <person name="Shefchek K.A."/>
            <person name="Tallon L."/>
            <person name="Das S.P."/>
            <person name="Daugherty S."/>
            <person name="Mongodin E.F."/>
        </authorList>
    </citation>
    <scope>NUCLEOTIDE SEQUENCE [LARGE SCALE GENOMIC DNA]</scope>
    <source>
        <strain evidence="3 4">3975 RP4</strain>
    </source>
</reference>
<accession>A0A069S5Z6</accession>
<dbReference type="AlphaFoldDB" id="A0A069S5Z6"/>
<comment type="caution">
    <text evidence="3">The sequence shown here is derived from an EMBL/GenBank/DDBJ whole genome shotgun (WGS) entry which is preliminary data.</text>
</comment>
<dbReference type="EMBL" id="JNHM01000129">
    <property type="protein sequence ID" value="KDS46125.1"/>
    <property type="molecule type" value="Genomic_DNA"/>
</dbReference>
<evidence type="ECO:0000313" key="4">
    <source>
        <dbReference type="Proteomes" id="UP000027661"/>
    </source>
</evidence>
<dbReference type="PATRIC" id="fig|1339352.3.peg.3491"/>
<keyword evidence="2" id="KW-1133">Transmembrane helix</keyword>
<organism evidence="3 4">
    <name type="scientific">Phocaeicola vulgatus str. 3975 RP4</name>
    <dbReference type="NCBI Taxonomy" id="1339352"/>
    <lineage>
        <taxon>Bacteria</taxon>
        <taxon>Pseudomonadati</taxon>
        <taxon>Bacteroidota</taxon>
        <taxon>Bacteroidia</taxon>
        <taxon>Bacteroidales</taxon>
        <taxon>Bacteroidaceae</taxon>
        <taxon>Phocaeicola</taxon>
    </lineage>
</organism>
<feature type="transmembrane region" description="Helical" evidence="2">
    <location>
        <begin position="30"/>
        <end position="55"/>
    </location>
</feature>
<dbReference type="GeneID" id="93449199"/>
<evidence type="ECO:0000256" key="1">
    <source>
        <dbReference type="SAM" id="MobiDB-lite"/>
    </source>
</evidence>
<proteinExistence type="predicted"/>
<feature type="region of interest" description="Disordered" evidence="1">
    <location>
        <begin position="1"/>
        <end position="24"/>
    </location>
</feature>
<keyword evidence="2" id="KW-0472">Membrane</keyword>
<dbReference type="Proteomes" id="UP000027661">
    <property type="component" value="Unassembled WGS sequence"/>
</dbReference>
<gene>
    <name evidence="3" type="ORF">M099_3713</name>
</gene>
<sequence length="85" mass="9679">MENYNMGNWSEQQEANKERKEKDKTRRDKLAGYFFNLSQLTFVALVLGGVTPLYTNIEVGINWYILVAGITLTIILANIGNLILK</sequence>
<protein>
    <submittedName>
        <fullName evidence="3">Putative membrane protein</fullName>
    </submittedName>
</protein>
<name>A0A069S5Z6_PHOVU</name>